<evidence type="ECO:0000313" key="2">
    <source>
        <dbReference type="Proteomes" id="UP000265520"/>
    </source>
</evidence>
<comment type="caution">
    <text evidence="1">The sequence shown here is derived from an EMBL/GenBank/DDBJ whole genome shotgun (WGS) entry which is preliminary data.</text>
</comment>
<evidence type="ECO:0000313" key="1">
    <source>
        <dbReference type="EMBL" id="MCI27659.1"/>
    </source>
</evidence>
<proteinExistence type="predicted"/>
<reference evidence="1 2" key="1">
    <citation type="journal article" date="2018" name="Front. Plant Sci.">
        <title>Red Clover (Trifolium pratense) and Zigzag Clover (T. medium) - A Picture of Genomic Similarities and Differences.</title>
        <authorList>
            <person name="Dluhosova J."/>
            <person name="Istvanek J."/>
            <person name="Nedelnik J."/>
            <person name="Repkova J."/>
        </authorList>
    </citation>
    <scope>NUCLEOTIDE SEQUENCE [LARGE SCALE GENOMIC DNA]</scope>
    <source>
        <strain evidence="2">cv. 10/8</strain>
        <tissue evidence="1">Leaf</tissue>
    </source>
</reference>
<dbReference type="AlphaFoldDB" id="A0A392QUG1"/>
<organism evidence="1 2">
    <name type="scientific">Trifolium medium</name>
    <dbReference type="NCBI Taxonomy" id="97028"/>
    <lineage>
        <taxon>Eukaryota</taxon>
        <taxon>Viridiplantae</taxon>
        <taxon>Streptophyta</taxon>
        <taxon>Embryophyta</taxon>
        <taxon>Tracheophyta</taxon>
        <taxon>Spermatophyta</taxon>
        <taxon>Magnoliopsida</taxon>
        <taxon>eudicotyledons</taxon>
        <taxon>Gunneridae</taxon>
        <taxon>Pentapetalae</taxon>
        <taxon>rosids</taxon>
        <taxon>fabids</taxon>
        <taxon>Fabales</taxon>
        <taxon>Fabaceae</taxon>
        <taxon>Papilionoideae</taxon>
        <taxon>50 kb inversion clade</taxon>
        <taxon>NPAAA clade</taxon>
        <taxon>Hologalegina</taxon>
        <taxon>IRL clade</taxon>
        <taxon>Trifolieae</taxon>
        <taxon>Trifolium</taxon>
    </lineage>
</organism>
<accession>A0A392QUG1</accession>
<dbReference type="EMBL" id="LXQA010160682">
    <property type="protein sequence ID" value="MCI27659.1"/>
    <property type="molecule type" value="Genomic_DNA"/>
</dbReference>
<keyword evidence="2" id="KW-1185">Reference proteome</keyword>
<feature type="non-terminal residue" evidence="1">
    <location>
        <position position="1"/>
    </location>
</feature>
<sequence>EATAMMAKLEITKYKGNKIKKVASTYVVILKRKTQNIRRHYYTICNKIHIEASFMNIDEKYETYTNKQSGADVNSILLRSPHDIQGDDIPVSVSHKIWLQIHNLLRKVICLLSESSMSTLT</sequence>
<protein>
    <submittedName>
        <fullName evidence="1">Uncharacterized protein</fullName>
    </submittedName>
</protein>
<dbReference type="Proteomes" id="UP000265520">
    <property type="component" value="Unassembled WGS sequence"/>
</dbReference>
<name>A0A392QUG1_9FABA</name>